<reference evidence="2 3" key="1">
    <citation type="journal article" date="2018" name="Nat. Ecol. Evol.">
        <title>Pezizomycetes genomes reveal the molecular basis of ectomycorrhizal truffle lifestyle.</title>
        <authorList>
            <person name="Murat C."/>
            <person name="Payen T."/>
            <person name="Noel B."/>
            <person name="Kuo A."/>
            <person name="Morin E."/>
            <person name="Chen J."/>
            <person name="Kohler A."/>
            <person name="Krizsan K."/>
            <person name="Balestrini R."/>
            <person name="Da Silva C."/>
            <person name="Montanini B."/>
            <person name="Hainaut M."/>
            <person name="Levati E."/>
            <person name="Barry K.W."/>
            <person name="Belfiori B."/>
            <person name="Cichocki N."/>
            <person name="Clum A."/>
            <person name="Dockter R.B."/>
            <person name="Fauchery L."/>
            <person name="Guy J."/>
            <person name="Iotti M."/>
            <person name="Le Tacon F."/>
            <person name="Lindquist E.A."/>
            <person name="Lipzen A."/>
            <person name="Malagnac F."/>
            <person name="Mello A."/>
            <person name="Molinier V."/>
            <person name="Miyauchi S."/>
            <person name="Poulain J."/>
            <person name="Riccioni C."/>
            <person name="Rubini A."/>
            <person name="Sitrit Y."/>
            <person name="Splivallo R."/>
            <person name="Traeger S."/>
            <person name="Wang M."/>
            <person name="Zifcakova L."/>
            <person name="Wipf D."/>
            <person name="Zambonelli A."/>
            <person name="Paolocci F."/>
            <person name="Nowrousian M."/>
            <person name="Ottonello S."/>
            <person name="Baldrian P."/>
            <person name="Spatafora J.W."/>
            <person name="Henrissat B."/>
            <person name="Nagy L.G."/>
            <person name="Aury J.M."/>
            <person name="Wincker P."/>
            <person name="Grigoriev I.V."/>
            <person name="Bonfante P."/>
            <person name="Martin F.M."/>
        </authorList>
    </citation>
    <scope>NUCLEOTIDE SEQUENCE [LARGE SCALE GENOMIC DNA]</scope>
    <source>
        <strain evidence="2 3">RN42</strain>
    </source>
</reference>
<accession>A0A3N4I279</accession>
<dbReference type="Proteomes" id="UP000275078">
    <property type="component" value="Unassembled WGS sequence"/>
</dbReference>
<feature type="compositionally biased region" description="Polar residues" evidence="1">
    <location>
        <begin position="95"/>
        <end position="107"/>
    </location>
</feature>
<evidence type="ECO:0000313" key="3">
    <source>
        <dbReference type="Proteomes" id="UP000275078"/>
    </source>
</evidence>
<keyword evidence="3" id="KW-1185">Reference proteome</keyword>
<protein>
    <submittedName>
        <fullName evidence="2">Terpenoid synthase</fullName>
    </submittedName>
</protein>
<dbReference type="STRING" id="1160509.A0A3N4I279"/>
<dbReference type="InterPro" id="IPR008949">
    <property type="entry name" value="Isoprenoid_synthase_dom_sf"/>
</dbReference>
<sequence>MAKIAMAGSKGLELAMVSGYWPLGRPSTDADAAGQGPSWGICFPSSVGHIGPCPIPIVFRIRNRLHLQLYLPVEIHQQLLPSRISINMGNVTAAVTGSRPSTSTKSKAPSAHYDKLPRNATPKETYVAILRDFFQGVSFTDFAAPPENEAAMSVIRAELHEHFTSGFLPEPDYLSLLRILPHASSYASVPYPNNPLEVQIFVCKFTLYFIFIDDKVDTVPAEILPHLNTFPLLMADSLPAAELEKAYPVLRLAADNLRLNTRTHFSGYHTGSILKGAIDYTMGCTIEAIDLIRSREGKCLVGEQYEPLDTLNMMQKYTRFLRLKTALSEGFTSFLFPLGVFPDELNYLPDVAPIVPTMVDFIDFVNDIMSYYKETVVGDEKTYFTIMEKMTGVRSMELLKRECNNMVELVEGVRRLLAENRPLLVQFNSFVDGLGEVGIGEPKRVVMAEK</sequence>
<dbReference type="OrthoDB" id="2998174at2759"/>
<name>A0A3N4I279_ASCIM</name>
<evidence type="ECO:0000256" key="1">
    <source>
        <dbReference type="SAM" id="MobiDB-lite"/>
    </source>
</evidence>
<dbReference type="SUPFAM" id="SSF48576">
    <property type="entry name" value="Terpenoid synthases"/>
    <property type="match status" value="1"/>
</dbReference>
<gene>
    <name evidence="2" type="ORF">BJ508DRAFT_378432</name>
</gene>
<dbReference type="EMBL" id="ML119714">
    <property type="protein sequence ID" value="RPA78210.1"/>
    <property type="molecule type" value="Genomic_DNA"/>
</dbReference>
<dbReference type="Gene3D" id="1.10.600.10">
    <property type="entry name" value="Farnesyl Diphosphate Synthase"/>
    <property type="match status" value="1"/>
</dbReference>
<evidence type="ECO:0000313" key="2">
    <source>
        <dbReference type="EMBL" id="RPA78210.1"/>
    </source>
</evidence>
<feature type="region of interest" description="Disordered" evidence="1">
    <location>
        <begin position="95"/>
        <end position="115"/>
    </location>
</feature>
<dbReference type="AlphaFoldDB" id="A0A3N4I279"/>
<proteinExistence type="predicted"/>
<organism evidence="2 3">
    <name type="scientific">Ascobolus immersus RN42</name>
    <dbReference type="NCBI Taxonomy" id="1160509"/>
    <lineage>
        <taxon>Eukaryota</taxon>
        <taxon>Fungi</taxon>
        <taxon>Dikarya</taxon>
        <taxon>Ascomycota</taxon>
        <taxon>Pezizomycotina</taxon>
        <taxon>Pezizomycetes</taxon>
        <taxon>Pezizales</taxon>
        <taxon>Ascobolaceae</taxon>
        <taxon>Ascobolus</taxon>
    </lineage>
</organism>